<sequence length="68" mass="7665">MATLLSWLGRTDLDQMKLDKTASIATIALKAPAIDDVVILASTWEDEWHDYKEWLEKSLLVPGVPILQ</sequence>
<dbReference type="EMBL" id="JAUFQY010000001">
    <property type="protein sequence ID" value="MDN3701630.1"/>
    <property type="molecule type" value="Genomic_DNA"/>
</dbReference>
<keyword evidence="2" id="KW-1185">Reference proteome</keyword>
<organism evidence="1 2">
    <name type="scientific">Vibrio artabrorum</name>
    <dbReference type="NCBI Taxonomy" id="446374"/>
    <lineage>
        <taxon>Bacteria</taxon>
        <taxon>Pseudomonadati</taxon>
        <taxon>Pseudomonadota</taxon>
        <taxon>Gammaproteobacteria</taxon>
        <taxon>Vibrionales</taxon>
        <taxon>Vibrionaceae</taxon>
        <taxon>Vibrio</taxon>
    </lineage>
</organism>
<name>A0ABT8CKI0_9VIBR</name>
<reference evidence="2" key="1">
    <citation type="journal article" date="2019" name="Int. J. Syst. Evol. Microbiol.">
        <title>The Global Catalogue of Microorganisms (GCM) 10K type strain sequencing project: providing services to taxonomists for standard genome sequencing and annotation.</title>
        <authorList>
            <consortium name="The Broad Institute Genomics Platform"/>
            <consortium name="The Broad Institute Genome Sequencing Center for Infectious Disease"/>
            <person name="Wu L."/>
            <person name="Ma J."/>
        </authorList>
    </citation>
    <scope>NUCLEOTIDE SEQUENCE [LARGE SCALE GENOMIC DNA]</scope>
    <source>
        <strain evidence="2">CECT 7226</strain>
    </source>
</reference>
<dbReference type="RefSeq" id="WP_290334851.1">
    <property type="nucleotide sequence ID" value="NZ_JAUFQY010000001.1"/>
</dbReference>
<evidence type="ECO:0000313" key="2">
    <source>
        <dbReference type="Proteomes" id="UP001223712"/>
    </source>
</evidence>
<gene>
    <name evidence="1" type="ORF">QWY96_13350</name>
</gene>
<proteinExistence type="predicted"/>
<comment type="caution">
    <text evidence="1">The sequence shown here is derived from an EMBL/GenBank/DDBJ whole genome shotgun (WGS) entry which is preliminary data.</text>
</comment>
<evidence type="ECO:0000313" key="1">
    <source>
        <dbReference type="EMBL" id="MDN3701630.1"/>
    </source>
</evidence>
<accession>A0ABT8CKI0</accession>
<protein>
    <submittedName>
        <fullName evidence="1">Uncharacterized protein</fullName>
    </submittedName>
</protein>
<dbReference type="Proteomes" id="UP001223712">
    <property type="component" value="Unassembled WGS sequence"/>
</dbReference>